<proteinExistence type="predicted"/>
<protein>
    <submittedName>
        <fullName evidence="2">Uncharacterized protein</fullName>
    </submittedName>
</protein>
<name>A0A1H3U536_9MICO</name>
<sequence length="274" mass="27829">MPDAVIGSPSPSLQQPAPITPTPTPTTSLTSVSRLISAVDGSAAVRVSSGSCGVIPPSVELTVDGGETWTLIVLPPDLSIGQVSAAHMVTADQVDLVVLAGVDCRPSVLSTFTGGQFWELYPDRLGSFSYFDPSGDGGVDVEGAAMGAPCPDALEVVQRPDLTAVRCSDGIAVFNPQTSRWEGITPRVAAAVAVPAVPTPGAEVLAAFSDQSGCEGTSVDGFAADGSTFSGDRLGCAPIAASFTSLASASGALWLWADDAILVSADNGVTWIRH</sequence>
<feature type="region of interest" description="Disordered" evidence="1">
    <location>
        <begin position="1"/>
        <end position="28"/>
    </location>
</feature>
<dbReference type="EMBL" id="FNPZ01000012">
    <property type="protein sequence ID" value="SDZ57448.1"/>
    <property type="molecule type" value="Genomic_DNA"/>
</dbReference>
<evidence type="ECO:0000313" key="2">
    <source>
        <dbReference type="EMBL" id="SDZ57448.1"/>
    </source>
</evidence>
<dbReference type="Proteomes" id="UP000198891">
    <property type="component" value="Unassembled WGS sequence"/>
</dbReference>
<dbReference type="SUPFAM" id="SSF110296">
    <property type="entry name" value="Oligoxyloglucan reducing end-specific cellobiohydrolase"/>
    <property type="match status" value="1"/>
</dbReference>
<gene>
    <name evidence="2" type="ORF">SAMN05216554_0130</name>
</gene>
<accession>A0A1H3U536</accession>
<dbReference type="AlphaFoldDB" id="A0A1H3U536"/>
<reference evidence="2 3" key="1">
    <citation type="submission" date="2016-10" db="EMBL/GenBank/DDBJ databases">
        <authorList>
            <person name="de Groot N.N."/>
        </authorList>
    </citation>
    <scope>NUCLEOTIDE SEQUENCE [LARGE SCALE GENOMIC DNA]</scope>
    <source>
        <strain evidence="2 3">CGMCC 4.3491</strain>
    </source>
</reference>
<evidence type="ECO:0000256" key="1">
    <source>
        <dbReference type="SAM" id="MobiDB-lite"/>
    </source>
</evidence>
<organism evidence="2 3">
    <name type="scientific">Herbiconiux ginsengi</name>
    <dbReference type="NCBI Taxonomy" id="381665"/>
    <lineage>
        <taxon>Bacteria</taxon>
        <taxon>Bacillati</taxon>
        <taxon>Actinomycetota</taxon>
        <taxon>Actinomycetes</taxon>
        <taxon>Micrococcales</taxon>
        <taxon>Microbacteriaceae</taxon>
        <taxon>Herbiconiux</taxon>
    </lineage>
</organism>
<evidence type="ECO:0000313" key="3">
    <source>
        <dbReference type="Proteomes" id="UP000198891"/>
    </source>
</evidence>
<keyword evidence="3" id="KW-1185">Reference proteome</keyword>
<dbReference type="STRING" id="381665.SAMN05216554_0130"/>